<reference evidence="1 2" key="1">
    <citation type="submission" date="2019-08" db="EMBL/GenBank/DDBJ databases">
        <title>In-depth cultivation of the pig gut microbiome towards novel bacterial diversity and tailored functional studies.</title>
        <authorList>
            <person name="Wylensek D."/>
            <person name="Hitch T.C.A."/>
            <person name="Clavel T."/>
        </authorList>
    </citation>
    <scope>NUCLEOTIDE SEQUENCE [LARGE SCALE GENOMIC DNA]</scope>
    <source>
        <strain evidence="1 2">WCA-389-WT-23B</strain>
    </source>
</reference>
<dbReference type="RefSeq" id="WP_154468412.1">
    <property type="nucleotide sequence ID" value="NZ_VUMI01000130.1"/>
</dbReference>
<dbReference type="EMBL" id="VUMI01000130">
    <property type="protein sequence ID" value="MSS92119.1"/>
    <property type="molecule type" value="Genomic_DNA"/>
</dbReference>
<dbReference type="SUPFAM" id="SSF56235">
    <property type="entry name" value="N-terminal nucleophile aminohydrolases (Ntn hydrolases)"/>
    <property type="match status" value="1"/>
</dbReference>
<comment type="caution">
    <text evidence="1">The sequence shown here is derived from an EMBL/GenBank/DDBJ whole genome shotgun (WGS) entry which is preliminary data.</text>
</comment>
<dbReference type="Proteomes" id="UP000436047">
    <property type="component" value="Unassembled WGS sequence"/>
</dbReference>
<keyword evidence="2" id="KW-1185">Reference proteome</keyword>
<gene>
    <name evidence="1" type="ORF">FYJ45_29155</name>
</gene>
<protein>
    <recommendedName>
        <fullName evidence="3">Linear amide C-N hydrolase</fullName>
    </recommendedName>
</protein>
<organism evidence="1 2">
    <name type="scientific">Eisenbergiella porci</name>
    <dbReference type="NCBI Taxonomy" id="2652274"/>
    <lineage>
        <taxon>Bacteria</taxon>
        <taxon>Bacillati</taxon>
        <taxon>Bacillota</taxon>
        <taxon>Clostridia</taxon>
        <taxon>Lachnospirales</taxon>
        <taxon>Lachnospiraceae</taxon>
        <taxon>Eisenbergiella</taxon>
    </lineage>
</organism>
<dbReference type="Gene3D" id="3.60.60.10">
    <property type="entry name" value="Penicillin V Acylase, Chain A"/>
    <property type="match status" value="1"/>
</dbReference>
<accession>A0A6N7WA27</accession>
<proteinExistence type="predicted"/>
<dbReference type="InterPro" id="IPR029055">
    <property type="entry name" value="Ntn_hydrolases_N"/>
</dbReference>
<name>A0A6N7WA27_9FIRM</name>
<evidence type="ECO:0000313" key="1">
    <source>
        <dbReference type="EMBL" id="MSS92119.1"/>
    </source>
</evidence>
<dbReference type="AlphaFoldDB" id="A0A6N7WA27"/>
<evidence type="ECO:0000313" key="2">
    <source>
        <dbReference type="Proteomes" id="UP000436047"/>
    </source>
</evidence>
<dbReference type="GeneID" id="86057037"/>
<evidence type="ECO:0008006" key="3">
    <source>
        <dbReference type="Google" id="ProtNLM"/>
    </source>
</evidence>
<sequence length="162" mass="18255">MCTAIAYKGKDLIYGFNLDIDLAVWKHDIYKTKNYFTVGITVGSTTYFTHGITKDGVFANIPYMNGPTEKYPIGTKKHRIDLVVNKIIRGKMSLAEVKEIQNTDGQCIASPKNLSFHSLFGDSNGDVFVLEPGIGYKEIQEKYAVLTNFPVLNLLINCKRFY</sequence>